<evidence type="ECO:0008006" key="4">
    <source>
        <dbReference type="Google" id="ProtNLM"/>
    </source>
</evidence>
<evidence type="ECO:0000313" key="3">
    <source>
        <dbReference type="Proteomes" id="UP001244011"/>
    </source>
</evidence>
<feature type="chain" id="PRO_5042521156" description="Secreted protein" evidence="1">
    <location>
        <begin position="24"/>
        <end position="186"/>
    </location>
</feature>
<sequence length="186" mass="19876">MLRPTVLALAAAVAAALSGTASAQANKLFTGQGYIRVLNSSTVDAAVPSAAVGCLDATGAATASDCAVFTRVDEYPRVVRSPLGNCSFSDEDMPVNSDSVYGRRNHAWSCRAGSPARDVDQFASIDGLDYPLICNMAVNCFYDIERAPEGDDRLPVWQFVWGSMEMGVPPGHLKTAWLWEPIQESA</sequence>
<dbReference type="Proteomes" id="UP001244011">
    <property type="component" value="Unassembled WGS sequence"/>
</dbReference>
<protein>
    <recommendedName>
        <fullName evidence="4">Secreted protein</fullName>
    </recommendedName>
</protein>
<dbReference type="GeneID" id="85314812"/>
<proteinExistence type="predicted"/>
<keyword evidence="1" id="KW-0732">Signal</keyword>
<evidence type="ECO:0000313" key="2">
    <source>
        <dbReference type="EMBL" id="KAK1765398.1"/>
    </source>
</evidence>
<reference evidence="2" key="1">
    <citation type="submission" date="2023-06" db="EMBL/GenBank/DDBJ databases">
        <title>Genome-scale phylogeny and comparative genomics of the fungal order Sordariales.</title>
        <authorList>
            <consortium name="Lawrence Berkeley National Laboratory"/>
            <person name="Hensen N."/>
            <person name="Bonometti L."/>
            <person name="Westerberg I."/>
            <person name="Brannstrom I.O."/>
            <person name="Guillou S."/>
            <person name="Cros-Aarteil S."/>
            <person name="Calhoun S."/>
            <person name="Haridas S."/>
            <person name="Kuo A."/>
            <person name="Mondo S."/>
            <person name="Pangilinan J."/>
            <person name="Riley R."/>
            <person name="Labutti K."/>
            <person name="Andreopoulos B."/>
            <person name="Lipzen A."/>
            <person name="Chen C."/>
            <person name="Yanf M."/>
            <person name="Daum C."/>
            <person name="Ng V."/>
            <person name="Clum A."/>
            <person name="Steindorff A."/>
            <person name="Ohm R."/>
            <person name="Martin F."/>
            <person name="Silar P."/>
            <person name="Natvig D."/>
            <person name="Lalanne C."/>
            <person name="Gautier V."/>
            <person name="Ament-Velasquez S.L."/>
            <person name="Kruys A."/>
            <person name="Hutchinson M.I."/>
            <person name="Powell A.J."/>
            <person name="Barry K."/>
            <person name="Miller A.N."/>
            <person name="Grigoriev I.V."/>
            <person name="Debuchy R."/>
            <person name="Gladieux P."/>
            <person name="Thoren M.H."/>
            <person name="Johannesson H."/>
        </authorList>
    </citation>
    <scope>NUCLEOTIDE SEQUENCE</scope>
    <source>
        <strain evidence="2">8032-3</strain>
    </source>
</reference>
<dbReference type="EMBL" id="MU839015">
    <property type="protein sequence ID" value="KAK1765398.1"/>
    <property type="molecule type" value="Genomic_DNA"/>
</dbReference>
<evidence type="ECO:0000256" key="1">
    <source>
        <dbReference type="SAM" id="SignalP"/>
    </source>
</evidence>
<dbReference type="AlphaFoldDB" id="A0AAJ0BVU5"/>
<accession>A0AAJ0BVU5</accession>
<feature type="signal peptide" evidence="1">
    <location>
        <begin position="1"/>
        <end position="23"/>
    </location>
</feature>
<comment type="caution">
    <text evidence="2">The sequence shown here is derived from an EMBL/GenBank/DDBJ whole genome shotgun (WGS) entry which is preliminary data.</text>
</comment>
<dbReference type="RefSeq" id="XP_060281611.1">
    <property type="nucleotide sequence ID" value="XM_060431625.1"/>
</dbReference>
<name>A0AAJ0BVU5_9PEZI</name>
<gene>
    <name evidence="2" type="ORF">QBC33DRAFT_590780</name>
</gene>
<organism evidence="2 3">
    <name type="scientific">Phialemonium atrogriseum</name>
    <dbReference type="NCBI Taxonomy" id="1093897"/>
    <lineage>
        <taxon>Eukaryota</taxon>
        <taxon>Fungi</taxon>
        <taxon>Dikarya</taxon>
        <taxon>Ascomycota</taxon>
        <taxon>Pezizomycotina</taxon>
        <taxon>Sordariomycetes</taxon>
        <taxon>Sordariomycetidae</taxon>
        <taxon>Cephalothecales</taxon>
        <taxon>Cephalothecaceae</taxon>
        <taxon>Phialemonium</taxon>
    </lineage>
</organism>
<keyword evidence="3" id="KW-1185">Reference proteome</keyword>